<keyword evidence="1" id="KW-1133">Transmembrane helix</keyword>
<dbReference type="PANTHER" id="PTHR37309">
    <property type="entry name" value="SLR0284 PROTEIN"/>
    <property type="match status" value="1"/>
</dbReference>
<comment type="caution">
    <text evidence="2">The sequence shown here is derived from an EMBL/GenBank/DDBJ whole genome shotgun (WGS) entry which is preliminary data.</text>
</comment>
<feature type="transmembrane region" description="Helical" evidence="1">
    <location>
        <begin position="73"/>
        <end position="96"/>
    </location>
</feature>
<dbReference type="InterPro" id="IPR007165">
    <property type="entry name" value="Phage_holin_4_2"/>
</dbReference>
<name>A0ABP7DMV5_9MICC</name>
<reference evidence="3" key="1">
    <citation type="journal article" date="2019" name="Int. J. Syst. Evol. Microbiol.">
        <title>The Global Catalogue of Microorganisms (GCM) 10K type strain sequencing project: providing services to taxonomists for standard genome sequencing and annotation.</title>
        <authorList>
            <consortium name="The Broad Institute Genomics Platform"/>
            <consortium name="The Broad Institute Genome Sequencing Center for Infectious Disease"/>
            <person name="Wu L."/>
            <person name="Ma J."/>
        </authorList>
    </citation>
    <scope>NUCLEOTIDE SEQUENCE [LARGE SCALE GENOMIC DNA]</scope>
    <source>
        <strain evidence="3">JCM 16961</strain>
    </source>
</reference>
<protein>
    <submittedName>
        <fullName evidence="2">Phage holin family protein</fullName>
    </submittedName>
</protein>
<proteinExistence type="predicted"/>
<keyword evidence="3" id="KW-1185">Reference proteome</keyword>
<dbReference type="Pfam" id="PF04020">
    <property type="entry name" value="Phage_holin_4_2"/>
    <property type="match status" value="1"/>
</dbReference>
<evidence type="ECO:0000256" key="1">
    <source>
        <dbReference type="SAM" id="Phobius"/>
    </source>
</evidence>
<keyword evidence="1" id="KW-0812">Transmembrane</keyword>
<sequence length="135" mass="14188">MFGFIVRVLVNALALAAAAWLLPGISVTSGSGGPATGNETADVVLAYVLIGLVFGLVNAVVKPVLSFLSLPITCLTLGLFAIIINAGMLALTAWITQYTPMTLRIDSFFWDAILGSIIVAIVSALLGWVIPDRRD</sequence>
<evidence type="ECO:0000313" key="3">
    <source>
        <dbReference type="Proteomes" id="UP001501536"/>
    </source>
</evidence>
<organism evidence="2 3">
    <name type="scientific">Zhihengliuella alba</name>
    <dbReference type="NCBI Taxonomy" id="547018"/>
    <lineage>
        <taxon>Bacteria</taxon>
        <taxon>Bacillati</taxon>
        <taxon>Actinomycetota</taxon>
        <taxon>Actinomycetes</taxon>
        <taxon>Micrococcales</taxon>
        <taxon>Micrococcaceae</taxon>
        <taxon>Zhihengliuella</taxon>
    </lineage>
</organism>
<dbReference type="PANTHER" id="PTHR37309:SF1">
    <property type="entry name" value="SLR0284 PROTEIN"/>
    <property type="match status" value="1"/>
</dbReference>
<keyword evidence="1" id="KW-0472">Membrane</keyword>
<feature type="transmembrane region" description="Helical" evidence="1">
    <location>
        <begin position="40"/>
        <end position="61"/>
    </location>
</feature>
<feature type="transmembrane region" description="Helical" evidence="1">
    <location>
        <begin position="108"/>
        <end position="130"/>
    </location>
</feature>
<dbReference type="Proteomes" id="UP001501536">
    <property type="component" value="Unassembled WGS sequence"/>
</dbReference>
<dbReference type="RefSeq" id="WP_344884370.1">
    <property type="nucleotide sequence ID" value="NZ_BAABCJ010000005.1"/>
</dbReference>
<gene>
    <name evidence="2" type="ORF">GCM10022377_22130</name>
</gene>
<evidence type="ECO:0000313" key="2">
    <source>
        <dbReference type="EMBL" id="GAA3707853.1"/>
    </source>
</evidence>
<dbReference type="EMBL" id="BAABCJ010000005">
    <property type="protein sequence ID" value="GAA3707853.1"/>
    <property type="molecule type" value="Genomic_DNA"/>
</dbReference>
<accession>A0ABP7DMV5</accession>